<reference evidence="1" key="1">
    <citation type="submission" date="2021-01" db="EMBL/GenBank/DDBJ databases">
        <title>Whole genome shotgun sequence of Planotetraspora silvatica NBRC 100141.</title>
        <authorList>
            <person name="Komaki H."/>
            <person name="Tamura T."/>
        </authorList>
    </citation>
    <scope>NUCLEOTIDE SEQUENCE</scope>
    <source>
        <strain evidence="1">NBRC 100141</strain>
    </source>
</reference>
<proteinExistence type="predicted"/>
<dbReference type="AlphaFoldDB" id="A0A8J3USQ8"/>
<dbReference type="EMBL" id="BOOQ01000038">
    <property type="protein sequence ID" value="GII49107.1"/>
    <property type="molecule type" value="Genomic_DNA"/>
</dbReference>
<evidence type="ECO:0000313" key="2">
    <source>
        <dbReference type="Proteomes" id="UP000644610"/>
    </source>
</evidence>
<gene>
    <name evidence="1" type="ORF">Psi02_55310</name>
</gene>
<dbReference type="Proteomes" id="UP000644610">
    <property type="component" value="Unassembled WGS sequence"/>
</dbReference>
<keyword evidence="2" id="KW-1185">Reference proteome</keyword>
<sequence length="101" mass="10373">MISYGRPTETIVLAGNERQGEVTCCKTVGSAYAGSRPTPAASQTGSAEPLAQQEEVCRIVLVDVRGGSLPAEEPALGGGDVEVLVESRNPVSLFMVAKGPG</sequence>
<name>A0A8J3USQ8_9ACTN</name>
<protein>
    <submittedName>
        <fullName evidence="1">Uncharacterized protein</fullName>
    </submittedName>
</protein>
<organism evidence="1 2">
    <name type="scientific">Planotetraspora silvatica</name>
    <dbReference type="NCBI Taxonomy" id="234614"/>
    <lineage>
        <taxon>Bacteria</taxon>
        <taxon>Bacillati</taxon>
        <taxon>Actinomycetota</taxon>
        <taxon>Actinomycetes</taxon>
        <taxon>Streptosporangiales</taxon>
        <taxon>Streptosporangiaceae</taxon>
        <taxon>Planotetraspora</taxon>
    </lineage>
</organism>
<accession>A0A8J3USQ8</accession>
<comment type="caution">
    <text evidence="1">The sequence shown here is derived from an EMBL/GenBank/DDBJ whole genome shotgun (WGS) entry which is preliminary data.</text>
</comment>
<evidence type="ECO:0000313" key="1">
    <source>
        <dbReference type="EMBL" id="GII49107.1"/>
    </source>
</evidence>